<evidence type="ECO:0000256" key="3">
    <source>
        <dbReference type="ARBA" id="ARBA00048741"/>
    </source>
</evidence>
<sequence>MSNSMGISCFVKRGSTCNTLTGTEDQSWQFNVGDCSVQICFNKPYAAYPVKYHSFGTTRVWLEGCLYGNAPGELSQEMRQLLQQGQTEAFKKLLQASTGEFWAIITHNDQLEFINDKLARLPVYYCITESFIFTGRSIAALKEAGSQLSLAPLAALEYIWVGYTLADKTLYHNVRRLQPGSNKAISFSNFTIRDVEKPFTFNFDNNEKLSDLKNYSVQAVELFKQGCHKIKATIGDNPAIMSMSAGQDSRTAAFGLADAGLNLKGAIYKNSDSAHEIGLAYQLSRILGIGLATYQLEKPVQADFEQLLAIKNGHNYLGMAFILPFLKQLQNDFSTNSFYITGDGGDKLLPFIGEHHLQGMSADEEVERIIRRLSTTPFYLLKQLLSNDSLDAIRQSVYNQLKSYDEVTSMGRIVHFITYERSVKLLFEGEDRNRFFFWSTTPFYDVEFFEHCMKLPQKYKSGLKFYKQFQQQLNPALLTIPDTTGQRLNSRKYYFRTLLNERVRSANPELKQKLRSIINKGLALDEAMTQDLENLNFPAEINDVFLTGGLKNFAAKANSEHYYHLKTLSEL</sequence>
<evidence type="ECO:0000313" key="5">
    <source>
        <dbReference type="Proteomes" id="UP001210231"/>
    </source>
</evidence>
<dbReference type="EC" id="6.3.5.4" evidence="2"/>
<comment type="catalytic activity">
    <reaction evidence="3">
        <text>L-aspartate + L-glutamine + ATP + H2O = L-asparagine + L-glutamate + AMP + diphosphate + H(+)</text>
        <dbReference type="Rhea" id="RHEA:12228"/>
        <dbReference type="ChEBI" id="CHEBI:15377"/>
        <dbReference type="ChEBI" id="CHEBI:15378"/>
        <dbReference type="ChEBI" id="CHEBI:29985"/>
        <dbReference type="ChEBI" id="CHEBI:29991"/>
        <dbReference type="ChEBI" id="CHEBI:30616"/>
        <dbReference type="ChEBI" id="CHEBI:33019"/>
        <dbReference type="ChEBI" id="CHEBI:58048"/>
        <dbReference type="ChEBI" id="CHEBI:58359"/>
        <dbReference type="ChEBI" id="CHEBI:456215"/>
        <dbReference type="EC" id="6.3.5.4"/>
    </reaction>
</comment>
<evidence type="ECO:0000256" key="1">
    <source>
        <dbReference type="ARBA" id="ARBA00005187"/>
    </source>
</evidence>
<organism evidence="4 5">
    <name type="scientific">Polluticaenibacter yanchengensis</name>
    <dbReference type="NCBI Taxonomy" id="3014562"/>
    <lineage>
        <taxon>Bacteria</taxon>
        <taxon>Pseudomonadati</taxon>
        <taxon>Bacteroidota</taxon>
        <taxon>Chitinophagia</taxon>
        <taxon>Chitinophagales</taxon>
        <taxon>Chitinophagaceae</taxon>
        <taxon>Polluticaenibacter</taxon>
    </lineage>
</organism>
<dbReference type="PANTHER" id="PTHR43284:SF1">
    <property type="entry name" value="ASPARAGINE SYNTHETASE"/>
    <property type="match status" value="1"/>
</dbReference>
<gene>
    <name evidence="4" type="ORF">O3P16_15655</name>
</gene>
<dbReference type="InterPro" id="IPR029055">
    <property type="entry name" value="Ntn_hydrolases_N"/>
</dbReference>
<keyword evidence="5" id="KW-1185">Reference proteome</keyword>
<dbReference type="SUPFAM" id="SSF56235">
    <property type="entry name" value="N-terminal nucleophile aminohydrolases (Ntn hydrolases)"/>
    <property type="match status" value="1"/>
</dbReference>
<protein>
    <recommendedName>
        <fullName evidence="2">asparagine synthase (glutamine-hydrolyzing)</fullName>
        <ecNumber evidence="2">6.3.5.4</ecNumber>
    </recommendedName>
</protein>
<dbReference type="Gene3D" id="3.40.50.620">
    <property type="entry name" value="HUPs"/>
    <property type="match status" value="1"/>
</dbReference>
<evidence type="ECO:0000256" key="2">
    <source>
        <dbReference type="ARBA" id="ARBA00012737"/>
    </source>
</evidence>
<dbReference type="SUPFAM" id="SSF52402">
    <property type="entry name" value="Adenine nucleotide alpha hydrolases-like"/>
    <property type="match status" value="1"/>
</dbReference>
<comment type="pathway">
    <text evidence="1">Amino-acid biosynthesis; L-asparagine biosynthesis; L-asparagine from L-aspartate (L-Gln route): step 1/1.</text>
</comment>
<dbReference type="Proteomes" id="UP001210231">
    <property type="component" value="Unassembled WGS sequence"/>
</dbReference>
<comment type="caution">
    <text evidence="4">The sequence shown here is derived from an EMBL/GenBank/DDBJ whole genome shotgun (WGS) entry which is preliminary data.</text>
</comment>
<accession>A0ABT4UN40</accession>
<name>A0ABT4UN40_9BACT</name>
<proteinExistence type="predicted"/>
<reference evidence="4 5" key="1">
    <citation type="submission" date="2022-12" db="EMBL/GenBank/DDBJ databases">
        <title>Chitinophagaceae gen. sp. nov., a new member of the family Chitinophagaceae, isolated from soil in a chemical factory.</title>
        <authorList>
            <person name="Ke Z."/>
        </authorList>
    </citation>
    <scope>NUCLEOTIDE SEQUENCE [LARGE SCALE GENOMIC DNA]</scope>
    <source>
        <strain evidence="4 5">LY-5</strain>
    </source>
</reference>
<dbReference type="PANTHER" id="PTHR43284">
    <property type="entry name" value="ASPARAGINE SYNTHETASE (GLUTAMINE-HYDROLYZING)"/>
    <property type="match status" value="1"/>
</dbReference>
<dbReference type="InterPro" id="IPR051786">
    <property type="entry name" value="ASN_synthetase/amidase"/>
</dbReference>
<dbReference type="RefSeq" id="WP_407032582.1">
    <property type="nucleotide sequence ID" value="NZ_JAQGEF010000025.1"/>
</dbReference>
<evidence type="ECO:0000313" key="4">
    <source>
        <dbReference type="EMBL" id="MDA3616252.1"/>
    </source>
</evidence>
<dbReference type="InterPro" id="IPR014729">
    <property type="entry name" value="Rossmann-like_a/b/a_fold"/>
</dbReference>
<dbReference type="EMBL" id="JAQGEF010000025">
    <property type="protein sequence ID" value="MDA3616252.1"/>
    <property type="molecule type" value="Genomic_DNA"/>
</dbReference>